<comment type="caution">
    <text evidence="8">The sequence shown here is derived from an EMBL/GenBank/DDBJ whole genome shotgun (WGS) entry which is preliminary data.</text>
</comment>
<evidence type="ECO:0000256" key="4">
    <source>
        <dbReference type="ARBA" id="ARBA00022833"/>
    </source>
</evidence>
<evidence type="ECO:0000259" key="7">
    <source>
        <dbReference type="PROSITE" id="PS50950"/>
    </source>
</evidence>
<dbReference type="InterPro" id="IPR027805">
    <property type="entry name" value="Transposase_HTH_dom"/>
</dbReference>
<accession>A0AAV1K8U8</accession>
<dbReference type="AlphaFoldDB" id="A0AAV1K8U8"/>
<dbReference type="PROSITE" id="PS50950">
    <property type="entry name" value="ZF_THAP"/>
    <property type="match status" value="1"/>
</dbReference>
<organism evidence="8 9">
    <name type="scientific">Parnassius mnemosyne</name>
    <name type="common">clouded apollo</name>
    <dbReference type="NCBI Taxonomy" id="213953"/>
    <lineage>
        <taxon>Eukaryota</taxon>
        <taxon>Metazoa</taxon>
        <taxon>Ecdysozoa</taxon>
        <taxon>Arthropoda</taxon>
        <taxon>Hexapoda</taxon>
        <taxon>Insecta</taxon>
        <taxon>Pterygota</taxon>
        <taxon>Neoptera</taxon>
        <taxon>Endopterygota</taxon>
        <taxon>Lepidoptera</taxon>
        <taxon>Glossata</taxon>
        <taxon>Ditrysia</taxon>
        <taxon>Papilionoidea</taxon>
        <taxon>Papilionidae</taxon>
        <taxon>Parnassiinae</taxon>
        <taxon>Parnassini</taxon>
        <taxon>Parnassius</taxon>
        <taxon>Driopa</taxon>
    </lineage>
</organism>
<evidence type="ECO:0000256" key="2">
    <source>
        <dbReference type="ARBA" id="ARBA00022723"/>
    </source>
</evidence>
<feature type="domain" description="THAP-type" evidence="7">
    <location>
        <begin position="1"/>
        <end position="79"/>
    </location>
</feature>
<reference evidence="8 9" key="1">
    <citation type="submission" date="2023-11" db="EMBL/GenBank/DDBJ databases">
        <authorList>
            <person name="Hedman E."/>
            <person name="Englund M."/>
            <person name="Stromberg M."/>
            <person name="Nyberg Akerstrom W."/>
            <person name="Nylinder S."/>
            <person name="Jareborg N."/>
            <person name="Kallberg Y."/>
            <person name="Kronander E."/>
        </authorList>
    </citation>
    <scope>NUCLEOTIDE SEQUENCE [LARGE SCALE GENOMIC DNA]</scope>
</reference>
<proteinExistence type="predicted"/>
<evidence type="ECO:0000256" key="5">
    <source>
        <dbReference type="ARBA" id="ARBA00023125"/>
    </source>
</evidence>
<dbReference type="Pfam" id="PF13613">
    <property type="entry name" value="HTH_Tnp_4"/>
    <property type="match status" value="1"/>
</dbReference>
<dbReference type="InterPro" id="IPR038441">
    <property type="entry name" value="THAP_Znf_sf"/>
</dbReference>
<dbReference type="SUPFAM" id="SSF57716">
    <property type="entry name" value="Glucocorticoid receptor-like (DNA-binding domain)"/>
    <property type="match status" value="1"/>
</dbReference>
<keyword evidence="3 6" id="KW-0863">Zinc-finger</keyword>
<dbReference type="InterPro" id="IPR027806">
    <property type="entry name" value="HARBI1_dom"/>
</dbReference>
<dbReference type="PANTHER" id="PTHR23080">
    <property type="entry name" value="THAP DOMAIN PROTEIN"/>
    <property type="match status" value="1"/>
</dbReference>
<evidence type="ECO:0000313" key="8">
    <source>
        <dbReference type="EMBL" id="CAK1578244.1"/>
    </source>
</evidence>
<dbReference type="Pfam" id="PF13359">
    <property type="entry name" value="DDE_Tnp_4"/>
    <property type="match status" value="1"/>
</dbReference>
<keyword evidence="9" id="KW-1185">Reference proteome</keyword>
<dbReference type="PANTHER" id="PTHR23080:SF133">
    <property type="entry name" value="SI:CH211-262I1.5-RELATED"/>
    <property type="match status" value="1"/>
</dbReference>
<dbReference type="SMART" id="SM00692">
    <property type="entry name" value="DM3"/>
    <property type="match status" value="1"/>
</dbReference>
<dbReference type="GO" id="GO:0003677">
    <property type="term" value="F:DNA binding"/>
    <property type="evidence" value="ECO:0007669"/>
    <property type="project" value="UniProtKB-UniRule"/>
</dbReference>
<dbReference type="GO" id="GO:0008270">
    <property type="term" value="F:zinc ion binding"/>
    <property type="evidence" value="ECO:0007669"/>
    <property type="project" value="UniProtKB-KW"/>
</dbReference>
<keyword evidence="2" id="KW-0479">Metal-binding</keyword>
<dbReference type="Gene3D" id="6.20.210.20">
    <property type="entry name" value="THAP domain"/>
    <property type="match status" value="1"/>
</dbReference>
<dbReference type="Pfam" id="PF05485">
    <property type="entry name" value="THAP"/>
    <property type="match status" value="1"/>
</dbReference>
<dbReference type="InterPro" id="IPR006612">
    <property type="entry name" value="THAP_Znf"/>
</dbReference>
<name>A0AAV1K8U8_9NEOP</name>
<evidence type="ECO:0000256" key="3">
    <source>
        <dbReference type="ARBA" id="ARBA00022771"/>
    </source>
</evidence>
<dbReference type="SMART" id="SM00980">
    <property type="entry name" value="THAP"/>
    <property type="match status" value="1"/>
</dbReference>
<sequence length="447" mass="50608">MPLCAVPGCANPGVHLFPKDPTLKKKWEKAIRRKNFVATQHSRLCRNHFQESDYVGESAYTGHPQICKFLKKGTVPSIFPWSTQVSTTPTSRTSRYMKRSRRILDFIQPSVEESVPEPSSSAEIEISTIEGPIEDFTPKTVSVSTQCGSSFGILSLEAMRGNPQAIHFYTGLEKYEKFMLVLDTLSPMCNNLNYRGSKVINVCIGDQLLITLIKLRRYMPDFELAFLFGISQTTVANIFVTWINFMYEIWSLINIWPSKELVQYYMPESFKRGFPNTRIIVDTTEIPITRPGNPVAQQVTFSSYKHQNTVKAMIGATPGGLISYVSECYGGSVSDRQIIERSKLINMCDSGDSIMADRGFNVQDIFASRDITINIPMFLKGKTQLPGVRIIQDRKLASKRFHIERIIGLAKSYKILKSELSPYYVPLASRILFVCAMACNFRESIMK</sequence>
<comment type="cofactor">
    <cofactor evidence="1">
        <name>a divalent metal cation</name>
        <dbReference type="ChEBI" id="CHEBI:60240"/>
    </cofactor>
</comment>
<dbReference type="Proteomes" id="UP001314205">
    <property type="component" value="Unassembled WGS sequence"/>
</dbReference>
<dbReference type="EMBL" id="CAVLGL010000001">
    <property type="protein sequence ID" value="CAK1578244.1"/>
    <property type="molecule type" value="Genomic_DNA"/>
</dbReference>
<evidence type="ECO:0000256" key="1">
    <source>
        <dbReference type="ARBA" id="ARBA00001968"/>
    </source>
</evidence>
<gene>
    <name evidence="8" type="ORF">PARMNEM_LOCUS348</name>
</gene>
<keyword evidence="4" id="KW-0862">Zinc</keyword>
<keyword evidence="5 6" id="KW-0238">DNA-binding</keyword>
<protein>
    <recommendedName>
        <fullName evidence="7">THAP-type domain-containing protein</fullName>
    </recommendedName>
</protein>
<evidence type="ECO:0000256" key="6">
    <source>
        <dbReference type="PROSITE-ProRule" id="PRU00309"/>
    </source>
</evidence>
<evidence type="ECO:0000313" key="9">
    <source>
        <dbReference type="Proteomes" id="UP001314205"/>
    </source>
</evidence>